<keyword evidence="1 4" id="KW-0808">Transferase</keyword>
<dbReference type="InterPro" id="IPR016181">
    <property type="entry name" value="Acyl_CoA_acyltransferase"/>
</dbReference>
<gene>
    <name evidence="4" type="ORF">QOZ94_002570</name>
</gene>
<accession>A0ABU0LFC7</accession>
<dbReference type="CDD" id="cd04301">
    <property type="entry name" value="NAT_SF"/>
    <property type="match status" value="1"/>
</dbReference>
<proteinExistence type="predicted"/>
<dbReference type="NCBIfam" id="TIGR01575">
    <property type="entry name" value="rimI"/>
    <property type="match status" value="1"/>
</dbReference>
<protein>
    <submittedName>
        <fullName evidence="4">Ribosomal-protein-alanine N-acetyltransferase</fullName>
        <ecNumber evidence="4">2.3.1.267</ecNumber>
    </submittedName>
</protein>
<dbReference type="InterPro" id="IPR000182">
    <property type="entry name" value="GNAT_dom"/>
</dbReference>
<organism evidence="4 5">
    <name type="scientific">Xanthobacter agilis</name>
    <dbReference type="NCBI Taxonomy" id="47492"/>
    <lineage>
        <taxon>Bacteria</taxon>
        <taxon>Pseudomonadati</taxon>
        <taxon>Pseudomonadota</taxon>
        <taxon>Alphaproteobacteria</taxon>
        <taxon>Hyphomicrobiales</taxon>
        <taxon>Xanthobacteraceae</taxon>
        <taxon>Xanthobacter</taxon>
    </lineage>
</organism>
<dbReference type="PROSITE" id="PS51186">
    <property type="entry name" value="GNAT"/>
    <property type="match status" value="1"/>
</dbReference>
<dbReference type="EC" id="2.3.1.267" evidence="4"/>
<evidence type="ECO:0000256" key="2">
    <source>
        <dbReference type="ARBA" id="ARBA00023315"/>
    </source>
</evidence>
<dbReference type="GO" id="GO:0008999">
    <property type="term" value="F:protein-N-terminal-alanine acetyltransferase activity"/>
    <property type="evidence" value="ECO:0007669"/>
    <property type="project" value="UniProtKB-EC"/>
</dbReference>
<keyword evidence="2 4" id="KW-0012">Acyltransferase</keyword>
<name>A0ABU0LFC7_XANAG</name>
<dbReference type="PANTHER" id="PTHR43877">
    <property type="entry name" value="AMINOALKYLPHOSPHONATE N-ACETYLTRANSFERASE-RELATED-RELATED"/>
    <property type="match status" value="1"/>
</dbReference>
<dbReference type="EMBL" id="JAUSVY010000005">
    <property type="protein sequence ID" value="MDQ0505770.1"/>
    <property type="molecule type" value="Genomic_DNA"/>
</dbReference>
<dbReference type="InterPro" id="IPR006464">
    <property type="entry name" value="AcTrfase_RimI/Ard1"/>
</dbReference>
<dbReference type="Proteomes" id="UP001241747">
    <property type="component" value="Unassembled WGS sequence"/>
</dbReference>
<sequence>MSLIDYLFPAAPPLFRTAQGDDAPALAALHGASFAQGWPAEEFERMLAERAARGHVAAAGRKGALLGFVLSHVVVPEAEILSIAVAESARGRGIGGVLLTHHLSRLAAEGVSISFLEVEEGNVAALKLYARIGYQQVGRRKGYYRGTDALLFRRDF</sequence>
<dbReference type="Gene3D" id="3.40.630.30">
    <property type="match status" value="1"/>
</dbReference>
<evidence type="ECO:0000256" key="1">
    <source>
        <dbReference type="ARBA" id="ARBA00022679"/>
    </source>
</evidence>
<reference evidence="4 5" key="1">
    <citation type="submission" date="2023-07" db="EMBL/GenBank/DDBJ databases">
        <title>Genomic Encyclopedia of Type Strains, Phase IV (KMG-IV): sequencing the most valuable type-strain genomes for metagenomic binning, comparative biology and taxonomic classification.</title>
        <authorList>
            <person name="Goeker M."/>
        </authorList>
    </citation>
    <scope>NUCLEOTIDE SEQUENCE [LARGE SCALE GENOMIC DNA]</scope>
    <source>
        <strain evidence="4 5">DSM 3770</strain>
    </source>
</reference>
<evidence type="ECO:0000313" key="4">
    <source>
        <dbReference type="EMBL" id="MDQ0505770.1"/>
    </source>
</evidence>
<evidence type="ECO:0000259" key="3">
    <source>
        <dbReference type="PROSITE" id="PS51186"/>
    </source>
</evidence>
<evidence type="ECO:0000313" key="5">
    <source>
        <dbReference type="Proteomes" id="UP001241747"/>
    </source>
</evidence>
<dbReference type="RefSeq" id="WP_237345439.1">
    <property type="nucleotide sequence ID" value="NZ_JABWGX010000010.1"/>
</dbReference>
<feature type="domain" description="N-acetyltransferase" evidence="3">
    <location>
        <begin position="13"/>
        <end position="156"/>
    </location>
</feature>
<dbReference type="Pfam" id="PF00583">
    <property type="entry name" value="Acetyltransf_1"/>
    <property type="match status" value="1"/>
</dbReference>
<dbReference type="SUPFAM" id="SSF55729">
    <property type="entry name" value="Acyl-CoA N-acyltransferases (Nat)"/>
    <property type="match status" value="1"/>
</dbReference>
<dbReference type="InterPro" id="IPR050832">
    <property type="entry name" value="Bact_Acetyltransf"/>
</dbReference>
<dbReference type="PANTHER" id="PTHR43877:SF2">
    <property type="entry name" value="AMINOALKYLPHOSPHONATE N-ACETYLTRANSFERASE-RELATED"/>
    <property type="match status" value="1"/>
</dbReference>
<keyword evidence="5" id="KW-1185">Reference proteome</keyword>
<comment type="caution">
    <text evidence="4">The sequence shown here is derived from an EMBL/GenBank/DDBJ whole genome shotgun (WGS) entry which is preliminary data.</text>
</comment>